<dbReference type="PANTHER" id="PTHR33604">
    <property type="entry name" value="OSJNBA0004B13.7 PROTEIN"/>
    <property type="match status" value="1"/>
</dbReference>
<dbReference type="EMBL" id="JASBNA010000017">
    <property type="protein sequence ID" value="KAK7686241.1"/>
    <property type="molecule type" value="Genomic_DNA"/>
</dbReference>
<feature type="chain" id="PRO_5043396064" evidence="1">
    <location>
        <begin position="25"/>
        <end position="804"/>
    </location>
</feature>
<keyword evidence="1" id="KW-0732">Signal</keyword>
<gene>
    <name evidence="2" type="ORF">QCA50_010461</name>
</gene>
<comment type="caution">
    <text evidence="2">The sequence shown here is derived from an EMBL/GenBank/DDBJ whole genome shotgun (WGS) entry which is preliminary data.</text>
</comment>
<dbReference type="AlphaFoldDB" id="A0AAW0FZ27"/>
<reference evidence="2 3" key="1">
    <citation type="submission" date="2022-09" db="EMBL/GenBank/DDBJ databases">
        <authorList>
            <person name="Palmer J.M."/>
        </authorList>
    </citation>
    <scope>NUCLEOTIDE SEQUENCE [LARGE SCALE GENOMIC DNA]</scope>
    <source>
        <strain evidence="2 3">DSM 7382</strain>
    </source>
</reference>
<protein>
    <submittedName>
        <fullName evidence="2">Uncharacterized protein</fullName>
    </submittedName>
</protein>
<evidence type="ECO:0000256" key="1">
    <source>
        <dbReference type="SAM" id="SignalP"/>
    </source>
</evidence>
<dbReference type="PANTHER" id="PTHR33604:SF3">
    <property type="entry name" value="OSJNBA0004B13.7 PROTEIN"/>
    <property type="match status" value="1"/>
</dbReference>
<dbReference type="Proteomes" id="UP001385951">
    <property type="component" value="Unassembled WGS sequence"/>
</dbReference>
<accession>A0AAW0FZ27</accession>
<evidence type="ECO:0000313" key="2">
    <source>
        <dbReference type="EMBL" id="KAK7686241.1"/>
    </source>
</evidence>
<dbReference type="Gene3D" id="3.90.550.10">
    <property type="entry name" value="Spore Coat Polysaccharide Biosynthesis Protein SpsA, Chain A"/>
    <property type="match status" value="1"/>
</dbReference>
<feature type="signal peptide" evidence="1">
    <location>
        <begin position="1"/>
        <end position="24"/>
    </location>
</feature>
<dbReference type="SUPFAM" id="SSF53448">
    <property type="entry name" value="Nucleotide-diphospho-sugar transferases"/>
    <property type="match status" value="1"/>
</dbReference>
<keyword evidence="3" id="KW-1185">Reference proteome</keyword>
<name>A0AAW0FZ27_9APHY</name>
<proteinExistence type="predicted"/>
<sequence>MASFYLRSLSLVSALSLFVWYCTRTSMNPSVSQDYVSTYSASYDLHLPESVADATPAENVLPKLIPYHQDLLARWTNIGSSLSIILPVQSNTIQAMTSTLLYLLQEPFQTSEVILMAPSDTHGIIRNVIRNLLTNTDSRVDFDISIQPWSPSYAGEALAILEIMTQVTSDRVLILDVQGLVHLHPQVVRTILDPPLIDLPIGPRAYNLDGDDFICFSSPVDQLPGFLVPPVVIPSNLLIDLDISQEEASYGTWASISENLASFRPDNVGGVVINLVSAGSSFCSSEHDHSPSNSTLPFLGSDSASYALASNTESEPLQVGTFAFVFPLYEELTYLLPVICRIRKQGHHVHALISDSTRDKITALPCDMDFAFVSESTSLDEMGTSVAEWILTLPSLPDIIITPDEDHGILIALDFVMRRYSSLAITRIQIPLADLPFCDWMGSLSLEEWRNWHRPQLDITVITNDRPESLKRLLKSLSNARFFGDKSDMRINLEQTADKETLHMAADFRWHHGLVSVHRRVIHGGLLPAVVESWYPRSNHSYGLILEDDVELSPLFYAWVKMALLRYRYGDAKYHSRQMFGISLYQQKNLELRPEGRHRFSPRLTFAASSLPQVNTPYLSQIPCSWGAVYFPEHWQQFHEYLSLRLSDSLPTLPINTIVTPAVRSNKWTRSWKKYFIEMAYLRGYVMLYPNYHDYLSLSTNHLEVGSHVKDMPQEVYHQKQKLFLLPLLQLPEAGEVGVETGLLDLPDERMPAWNDLPTLDLLGLLADEETLKARGMLRANGLFHCDDVHSGTDPVYVPRWLCL</sequence>
<dbReference type="InterPro" id="IPR029044">
    <property type="entry name" value="Nucleotide-diphossugar_trans"/>
</dbReference>
<organism evidence="2 3">
    <name type="scientific">Cerrena zonata</name>
    <dbReference type="NCBI Taxonomy" id="2478898"/>
    <lineage>
        <taxon>Eukaryota</taxon>
        <taxon>Fungi</taxon>
        <taxon>Dikarya</taxon>
        <taxon>Basidiomycota</taxon>
        <taxon>Agaricomycotina</taxon>
        <taxon>Agaricomycetes</taxon>
        <taxon>Polyporales</taxon>
        <taxon>Cerrenaceae</taxon>
        <taxon>Cerrena</taxon>
    </lineage>
</organism>
<evidence type="ECO:0000313" key="3">
    <source>
        <dbReference type="Proteomes" id="UP001385951"/>
    </source>
</evidence>